<gene>
    <name evidence="2" type="ORF">GGR44_002415</name>
</gene>
<protein>
    <submittedName>
        <fullName evidence="2">Glucose dehydrogenase</fullName>
    </submittedName>
</protein>
<dbReference type="Pfam" id="PF01011">
    <property type="entry name" value="PQQ"/>
    <property type="match status" value="1"/>
</dbReference>
<organism evidence="2 3">
    <name type="scientific">Sphingobium fontiphilum</name>
    <dbReference type="NCBI Taxonomy" id="944425"/>
    <lineage>
        <taxon>Bacteria</taxon>
        <taxon>Pseudomonadati</taxon>
        <taxon>Pseudomonadota</taxon>
        <taxon>Alphaproteobacteria</taxon>
        <taxon>Sphingomonadales</taxon>
        <taxon>Sphingomonadaceae</taxon>
        <taxon>Sphingobium</taxon>
    </lineage>
</organism>
<sequence>MPLCLGLWMLSRAWRSHVGIAAPLPGGKVLWRGLVFIGATQEHAFRAYDVATGRELWRAPLPAGDNTSPSTCWSDKSGRQFVVIAAGGHGAMLSSESDEIIAYALPRRAAAGQ</sequence>
<keyword evidence="3" id="KW-1185">Reference proteome</keyword>
<feature type="domain" description="Pyrrolo-quinoline quinone repeat" evidence="1">
    <location>
        <begin position="20"/>
        <end position="82"/>
    </location>
</feature>
<accession>A0A7W6DHM2</accession>
<dbReference type="EMBL" id="JACIEB010000005">
    <property type="protein sequence ID" value="MBB3982749.1"/>
    <property type="molecule type" value="Genomic_DNA"/>
</dbReference>
<evidence type="ECO:0000313" key="2">
    <source>
        <dbReference type="EMBL" id="MBB3982749.1"/>
    </source>
</evidence>
<dbReference type="InterPro" id="IPR011047">
    <property type="entry name" value="Quinoprotein_ADH-like_sf"/>
</dbReference>
<evidence type="ECO:0000313" key="3">
    <source>
        <dbReference type="Proteomes" id="UP000552757"/>
    </source>
</evidence>
<comment type="caution">
    <text evidence="2">The sequence shown here is derived from an EMBL/GenBank/DDBJ whole genome shotgun (WGS) entry which is preliminary data.</text>
</comment>
<dbReference type="Proteomes" id="UP000552757">
    <property type="component" value="Unassembled WGS sequence"/>
</dbReference>
<dbReference type="Gene3D" id="2.140.10.10">
    <property type="entry name" value="Quinoprotein alcohol dehydrogenase-like superfamily"/>
    <property type="match status" value="1"/>
</dbReference>
<evidence type="ECO:0000259" key="1">
    <source>
        <dbReference type="Pfam" id="PF01011"/>
    </source>
</evidence>
<dbReference type="InterPro" id="IPR002372">
    <property type="entry name" value="PQQ_rpt_dom"/>
</dbReference>
<dbReference type="AlphaFoldDB" id="A0A7W6DHM2"/>
<dbReference type="RefSeq" id="WP_183955811.1">
    <property type="nucleotide sequence ID" value="NZ_JACIEB010000005.1"/>
</dbReference>
<reference evidence="2 3" key="1">
    <citation type="submission" date="2020-08" db="EMBL/GenBank/DDBJ databases">
        <title>Genomic Encyclopedia of Type Strains, Phase IV (KMG-IV): sequencing the most valuable type-strain genomes for metagenomic binning, comparative biology and taxonomic classification.</title>
        <authorList>
            <person name="Goeker M."/>
        </authorList>
    </citation>
    <scope>NUCLEOTIDE SEQUENCE [LARGE SCALE GENOMIC DNA]</scope>
    <source>
        <strain evidence="2 3">DSM 29348</strain>
    </source>
</reference>
<dbReference type="SUPFAM" id="SSF50998">
    <property type="entry name" value="Quinoprotein alcohol dehydrogenase-like"/>
    <property type="match status" value="1"/>
</dbReference>
<proteinExistence type="predicted"/>
<name>A0A7W6DHM2_9SPHN</name>